<evidence type="ECO:0000256" key="9">
    <source>
        <dbReference type="ARBA" id="ARBA00022989"/>
    </source>
</evidence>
<dbReference type="Pfam" id="PF13499">
    <property type="entry name" value="EF-hand_7"/>
    <property type="match status" value="2"/>
</dbReference>
<evidence type="ECO:0000256" key="2">
    <source>
        <dbReference type="ARBA" id="ARBA00004448"/>
    </source>
</evidence>
<dbReference type="InterPro" id="IPR018247">
    <property type="entry name" value="EF_Hand_1_Ca_BS"/>
</dbReference>
<dbReference type="SMART" id="SM00054">
    <property type="entry name" value="EFh"/>
    <property type="match status" value="4"/>
</dbReference>
<dbReference type="FunCoup" id="G3AKD4">
    <property type="interactions" value="10"/>
</dbReference>
<evidence type="ECO:0000259" key="16">
    <source>
        <dbReference type="PROSITE" id="PS50222"/>
    </source>
</evidence>
<evidence type="ECO:0000313" key="18">
    <source>
        <dbReference type="Proteomes" id="UP000000709"/>
    </source>
</evidence>
<dbReference type="PRINTS" id="PR00926">
    <property type="entry name" value="MITOCARRIER"/>
</dbReference>
<reference evidence="17 18" key="1">
    <citation type="journal article" date="2011" name="Proc. Natl. Acad. Sci. U.S.A.">
        <title>Comparative genomics of xylose-fermenting fungi for enhanced biofuel production.</title>
        <authorList>
            <person name="Wohlbach D.J."/>
            <person name="Kuo A."/>
            <person name="Sato T.K."/>
            <person name="Potts K.M."/>
            <person name="Salamov A.A."/>
            <person name="LaButti K.M."/>
            <person name="Sun H."/>
            <person name="Clum A."/>
            <person name="Pangilinan J.L."/>
            <person name="Lindquist E.A."/>
            <person name="Lucas S."/>
            <person name="Lapidus A."/>
            <person name="Jin M."/>
            <person name="Gunawan C."/>
            <person name="Balan V."/>
            <person name="Dale B.E."/>
            <person name="Jeffries T.W."/>
            <person name="Zinkel R."/>
            <person name="Barry K.W."/>
            <person name="Grigoriev I.V."/>
            <person name="Gasch A.P."/>
        </authorList>
    </citation>
    <scope>NUCLEOTIDE SEQUENCE [LARGE SCALE GENOMIC DNA]</scope>
    <source>
        <strain evidence="18">NRRL Y-27907 / 11-Y1</strain>
    </source>
</reference>
<feature type="repeat" description="Solcar" evidence="12">
    <location>
        <begin position="358"/>
        <end position="447"/>
    </location>
</feature>
<dbReference type="OMA" id="SGQWWKQ"/>
<dbReference type="eggNOG" id="KOG0036">
    <property type="taxonomic scope" value="Eukaryota"/>
</dbReference>
<feature type="transmembrane region" description="Helical" evidence="15">
    <location>
        <begin position="465"/>
        <end position="486"/>
    </location>
</feature>
<feature type="domain" description="EF-hand" evidence="16">
    <location>
        <begin position="71"/>
        <end position="106"/>
    </location>
</feature>
<dbReference type="AlphaFoldDB" id="G3AKD4"/>
<evidence type="ECO:0000256" key="8">
    <source>
        <dbReference type="ARBA" id="ARBA00022837"/>
    </source>
</evidence>
<dbReference type="PANTHER" id="PTHR24089">
    <property type="entry name" value="SOLUTE CARRIER FAMILY 25"/>
    <property type="match status" value="1"/>
</dbReference>
<evidence type="ECO:0000256" key="15">
    <source>
        <dbReference type="SAM" id="Phobius"/>
    </source>
</evidence>
<evidence type="ECO:0000256" key="14">
    <source>
        <dbReference type="SAM" id="MobiDB-lite"/>
    </source>
</evidence>
<evidence type="ECO:0000256" key="4">
    <source>
        <dbReference type="ARBA" id="ARBA00022448"/>
    </source>
</evidence>
<feature type="repeat" description="Solcar" evidence="12">
    <location>
        <begin position="466"/>
        <end position="554"/>
    </location>
</feature>
<sequence length="562" mass="62367">MTGLATSSTPGYSPSDSPKNESSKSSSIPTDTTKLNDYEALFKTLDIEDTGEITLRDFKRAIKGLNHPISSSPELMKKIFDSFDANQDRVIDFNDFKVYLSTTDKQILRGFNILDEDHDGKLNKADFVRYLKESLKLDPTTADIDLLFKKIDYKNDGYITYDEFRQFLLLMPRLNGSRIKTAYHFIVEEFDITSDGDVALVTQFLNGFGYFLAGGLSGVVSRTCTAPFDRIKVFLIARTDLTSTVLHSKQEIATQIAAGAERHIIDELRKKLAHAELQVAQEKAAAEAASSLREKTIRSPIVQAARTIWKQGGFKAFYVGNGLNVLKVFPESAMKFGSFEAAKRFFAGIEGVDDSSKISKVSTYLAGGFGGVVAQFTVYPVDTLKFRLQCSNLDSSLKGNALLIQTAKDMFQEGGLRIFYRGIFVGTSGIFPYAALDLGTFSIIKNWLVKRQSKKTGIRQEDVKLPNYMVLTLGALSGSFGATLVYPINLLRTRLQAQGTYAHPYTYNGFFDVLNKTVAREGIPGLYKGLVPNLAKVAPAVSISYFMYENLKSLFNLNSTLK</sequence>
<evidence type="ECO:0000256" key="6">
    <source>
        <dbReference type="ARBA" id="ARBA00022737"/>
    </source>
</evidence>
<dbReference type="InterPro" id="IPR018108">
    <property type="entry name" value="MCP_transmembrane"/>
</dbReference>
<dbReference type="InParanoid" id="G3AKD4"/>
<gene>
    <name evidence="17" type="ORF">SPAPADRAFT_135727</name>
</gene>
<keyword evidence="6" id="KW-0677">Repeat</keyword>
<feature type="compositionally biased region" description="Polar residues" evidence="14">
    <location>
        <begin position="1"/>
        <end position="12"/>
    </location>
</feature>
<dbReference type="InterPro" id="IPR023395">
    <property type="entry name" value="MCP_dom_sf"/>
</dbReference>
<feature type="domain" description="EF-hand" evidence="16">
    <location>
        <begin position="111"/>
        <end position="137"/>
    </location>
</feature>
<dbReference type="PROSITE" id="PS50222">
    <property type="entry name" value="EF_HAND_2"/>
    <property type="match status" value="4"/>
</dbReference>
<dbReference type="HOGENOM" id="CLU_015166_2_2_1"/>
<dbReference type="KEGG" id="spaa:SPAPADRAFT_135727"/>
<feature type="repeat" description="Solcar" evidence="12">
    <location>
        <begin position="205"/>
        <end position="345"/>
    </location>
</feature>
<feature type="transmembrane region" description="Helical" evidence="15">
    <location>
        <begin position="418"/>
        <end position="444"/>
    </location>
</feature>
<dbReference type="STRING" id="619300.G3AKD4"/>
<proteinExistence type="inferred from homology"/>
<keyword evidence="10" id="KW-0496">Mitochondrion</keyword>
<dbReference type="SUPFAM" id="SSF47473">
    <property type="entry name" value="EF-hand"/>
    <property type="match status" value="1"/>
</dbReference>
<keyword evidence="11 12" id="KW-0472">Membrane</keyword>
<dbReference type="Proteomes" id="UP000000709">
    <property type="component" value="Unassembled WGS sequence"/>
</dbReference>
<feature type="domain" description="EF-hand" evidence="16">
    <location>
        <begin position="139"/>
        <end position="174"/>
    </location>
</feature>
<evidence type="ECO:0000256" key="3">
    <source>
        <dbReference type="ARBA" id="ARBA00021935"/>
    </source>
</evidence>
<dbReference type="OrthoDB" id="270584at2759"/>
<dbReference type="Gene3D" id="1.10.238.10">
    <property type="entry name" value="EF-hand"/>
    <property type="match status" value="1"/>
</dbReference>
<evidence type="ECO:0000256" key="7">
    <source>
        <dbReference type="ARBA" id="ARBA00022792"/>
    </source>
</evidence>
<dbReference type="Pfam" id="PF00153">
    <property type="entry name" value="Mito_carr"/>
    <property type="match status" value="4"/>
</dbReference>
<evidence type="ECO:0000313" key="17">
    <source>
        <dbReference type="EMBL" id="EGW32891.1"/>
    </source>
</evidence>
<dbReference type="InterPro" id="IPR011992">
    <property type="entry name" value="EF-hand-dom_pair"/>
</dbReference>
<feature type="region of interest" description="Disordered" evidence="14">
    <location>
        <begin position="1"/>
        <end position="31"/>
    </location>
</feature>
<accession>G3AKD4</accession>
<keyword evidence="8" id="KW-0106">Calcium</keyword>
<dbReference type="EMBL" id="GL996501">
    <property type="protein sequence ID" value="EGW32891.1"/>
    <property type="molecule type" value="Genomic_DNA"/>
</dbReference>
<dbReference type="GO" id="GO:0005509">
    <property type="term" value="F:calcium ion binding"/>
    <property type="evidence" value="ECO:0007669"/>
    <property type="project" value="InterPro"/>
</dbReference>
<keyword evidence="18" id="KW-1185">Reference proteome</keyword>
<dbReference type="PROSITE" id="PS50920">
    <property type="entry name" value="SOLCAR"/>
    <property type="match status" value="3"/>
</dbReference>
<dbReference type="RefSeq" id="XP_007374406.1">
    <property type="nucleotide sequence ID" value="XM_007374344.1"/>
</dbReference>
<dbReference type="InterPro" id="IPR002067">
    <property type="entry name" value="MCP"/>
</dbReference>
<comment type="similarity">
    <text evidence="13">Belongs to the mitochondrial carrier (TC 2.A.29) family.</text>
</comment>
<evidence type="ECO:0000256" key="12">
    <source>
        <dbReference type="PROSITE-ProRule" id="PRU00282"/>
    </source>
</evidence>
<evidence type="ECO:0000256" key="5">
    <source>
        <dbReference type="ARBA" id="ARBA00022692"/>
    </source>
</evidence>
<dbReference type="PROSITE" id="PS00018">
    <property type="entry name" value="EF_HAND_1"/>
    <property type="match status" value="2"/>
</dbReference>
<dbReference type="SUPFAM" id="SSF103506">
    <property type="entry name" value="Mitochondrial carrier"/>
    <property type="match status" value="1"/>
</dbReference>
<evidence type="ECO:0000256" key="10">
    <source>
        <dbReference type="ARBA" id="ARBA00023128"/>
    </source>
</evidence>
<comment type="function">
    <text evidence="1">Mitochondrial transporter that mediates uptake of thiamine pyrophosphate (ThPP) into mitochondria.</text>
</comment>
<dbReference type="eggNOG" id="KOG0751">
    <property type="taxonomic scope" value="Eukaryota"/>
</dbReference>
<evidence type="ECO:0000256" key="13">
    <source>
        <dbReference type="RuleBase" id="RU000488"/>
    </source>
</evidence>
<name>G3AKD4_SPAPN</name>
<dbReference type="GeneID" id="18869913"/>
<feature type="domain" description="EF-hand" evidence="16">
    <location>
        <begin position="33"/>
        <end position="68"/>
    </location>
</feature>
<keyword evidence="4 13" id="KW-0813">Transport</keyword>
<protein>
    <recommendedName>
        <fullName evidence="3">Mitochondrial thiamine pyrophosphate carrier 1</fullName>
    </recommendedName>
</protein>
<comment type="subcellular location">
    <subcellularLocation>
        <location evidence="2">Mitochondrion inner membrane</location>
        <topology evidence="2">Multi-pass membrane protein</topology>
    </subcellularLocation>
</comment>
<organism evidence="18">
    <name type="scientific">Spathaspora passalidarum (strain NRRL Y-27907 / 11-Y1)</name>
    <dbReference type="NCBI Taxonomy" id="619300"/>
    <lineage>
        <taxon>Eukaryota</taxon>
        <taxon>Fungi</taxon>
        <taxon>Dikarya</taxon>
        <taxon>Ascomycota</taxon>
        <taxon>Saccharomycotina</taxon>
        <taxon>Pichiomycetes</taxon>
        <taxon>Debaryomycetaceae</taxon>
        <taxon>Spathaspora</taxon>
    </lineage>
</organism>
<dbReference type="GO" id="GO:0005743">
    <property type="term" value="C:mitochondrial inner membrane"/>
    <property type="evidence" value="ECO:0007669"/>
    <property type="project" value="UniProtKB-SubCell"/>
</dbReference>
<keyword evidence="5 12" id="KW-0812">Transmembrane</keyword>
<dbReference type="GO" id="GO:0055085">
    <property type="term" value="P:transmembrane transport"/>
    <property type="evidence" value="ECO:0007669"/>
    <property type="project" value="InterPro"/>
</dbReference>
<keyword evidence="9 15" id="KW-1133">Transmembrane helix</keyword>
<dbReference type="InterPro" id="IPR002048">
    <property type="entry name" value="EF_hand_dom"/>
</dbReference>
<dbReference type="Gene3D" id="1.50.40.10">
    <property type="entry name" value="Mitochondrial carrier domain"/>
    <property type="match status" value="1"/>
</dbReference>
<evidence type="ECO:0000256" key="1">
    <source>
        <dbReference type="ARBA" id="ARBA00002238"/>
    </source>
</evidence>
<keyword evidence="7" id="KW-0999">Mitochondrion inner membrane</keyword>
<evidence type="ECO:0000256" key="11">
    <source>
        <dbReference type="ARBA" id="ARBA00023136"/>
    </source>
</evidence>